<evidence type="ECO:0000313" key="2">
    <source>
        <dbReference type="EMBL" id="AFR09756.1"/>
    </source>
</evidence>
<dbReference type="EMBL" id="CP003788">
    <property type="protein sequence ID" value="AFR09756.1"/>
    <property type="molecule type" value="Genomic_DNA"/>
</dbReference>
<accession>J7LAP8</accession>
<dbReference type="Proteomes" id="UP000003779">
    <property type="component" value="Chromosome"/>
</dbReference>
<evidence type="ECO:0000313" key="3">
    <source>
        <dbReference type="Proteomes" id="UP000003779"/>
    </source>
</evidence>
<proteinExistence type="predicted"/>
<evidence type="ECO:0000256" key="1">
    <source>
        <dbReference type="SAM" id="MobiDB-lite"/>
    </source>
</evidence>
<dbReference type="STRING" id="1205910.B005_4352"/>
<dbReference type="KEGG" id="nal:B005_4352"/>
<reference evidence="3" key="2">
    <citation type="submission" date="2012-08" db="EMBL/GenBank/DDBJ databases">
        <title>Whole-genome sequence of Nocardiopsis alba strain ATCC BAA-2165 associated with honeybees.</title>
        <authorList>
            <person name="Qiao J."/>
            <person name="Chen L."/>
            <person name="Li Y."/>
            <person name="Wang J."/>
            <person name="Zhang W."/>
            <person name="Chen S."/>
        </authorList>
    </citation>
    <scope>NUCLEOTIDE SEQUENCE [LARGE SCALE GENOMIC DNA]</scope>
    <source>
        <strain evidence="3">ATCC BAA-2165 / BE74</strain>
    </source>
</reference>
<dbReference type="HOGENOM" id="CLU_1843022_0_0_11"/>
<organism evidence="2 3">
    <name type="scientific">Nocardiopsis alba (strain ATCC BAA-2165 / BE74)</name>
    <dbReference type="NCBI Taxonomy" id="1205910"/>
    <lineage>
        <taxon>Bacteria</taxon>
        <taxon>Bacillati</taxon>
        <taxon>Actinomycetota</taxon>
        <taxon>Actinomycetes</taxon>
        <taxon>Streptosporangiales</taxon>
        <taxon>Nocardiopsidaceae</taxon>
        <taxon>Nocardiopsis</taxon>
    </lineage>
</organism>
<feature type="compositionally biased region" description="Polar residues" evidence="1">
    <location>
        <begin position="130"/>
        <end position="139"/>
    </location>
</feature>
<feature type="region of interest" description="Disordered" evidence="1">
    <location>
        <begin position="70"/>
        <end position="139"/>
    </location>
</feature>
<reference evidence="2 3" key="1">
    <citation type="journal article" date="2012" name="J. Bacteriol.">
        <title>Whole-Genome Sequence of Nocardiopsis alba Strain ATCC BAA-2165, Associated with Honeybees.</title>
        <authorList>
            <person name="Qiao J."/>
            <person name="Chen L."/>
            <person name="Li Y."/>
            <person name="Wang J."/>
            <person name="Zhang W."/>
            <person name="Chen S."/>
        </authorList>
    </citation>
    <scope>NUCLEOTIDE SEQUENCE [LARGE SCALE GENOMIC DNA]</scope>
    <source>
        <strain evidence="3">ATCC BAA-2165 / BE74</strain>
    </source>
</reference>
<gene>
    <name evidence="2" type="ordered locus">B005_4352</name>
</gene>
<name>J7LAP8_NOCAA</name>
<dbReference type="AlphaFoldDB" id="J7LAP8"/>
<feature type="region of interest" description="Disordered" evidence="1">
    <location>
        <begin position="1"/>
        <end position="57"/>
    </location>
</feature>
<protein>
    <submittedName>
        <fullName evidence="2">Uncharacterized protein</fullName>
    </submittedName>
</protein>
<sequence length="139" mass="14859">MALSAGPSPHAWGSERTAYGNRSRDLPTTSATKRHALSLSTPPWAAPREHLTGPGSALLEHRRTALVFTAPAHGEQSTPDMTADVGEGTTSAHGFRPLRPDEPPALNSPFPDFSENRQIRHSMLARSPPGANSSTFLSQ</sequence>